<evidence type="ECO:0000313" key="1">
    <source>
        <dbReference type="EMBL" id="OMO59408.1"/>
    </source>
</evidence>
<dbReference type="Proteomes" id="UP000188268">
    <property type="component" value="Unassembled WGS sequence"/>
</dbReference>
<proteinExistence type="predicted"/>
<reference evidence="1 2" key="1">
    <citation type="submission" date="2013-09" db="EMBL/GenBank/DDBJ databases">
        <title>Corchorus capsularis genome sequencing.</title>
        <authorList>
            <person name="Alam M."/>
            <person name="Haque M.S."/>
            <person name="Islam M.S."/>
            <person name="Emdad E.M."/>
            <person name="Islam M.M."/>
            <person name="Ahmed B."/>
            <person name="Halim A."/>
            <person name="Hossen Q.M.M."/>
            <person name="Hossain M.Z."/>
            <person name="Ahmed R."/>
            <person name="Khan M.M."/>
            <person name="Islam R."/>
            <person name="Rashid M.M."/>
            <person name="Khan S.A."/>
            <person name="Rahman M.S."/>
            <person name="Alam M."/>
        </authorList>
    </citation>
    <scope>NUCLEOTIDE SEQUENCE [LARGE SCALE GENOMIC DNA]</scope>
    <source>
        <strain evidence="2">cv. CVL-1</strain>
        <tissue evidence="1">Whole seedling</tissue>
    </source>
</reference>
<name>A0A1R3GMR6_COCAP</name>
<feature type="non-terminal residue" evidence="1">
    <location>
        <position position="1"/>
    </location>
</feature>
<dbReference type="AlphaFoldDB" id="A0A1R3GMR6"/>
<evidence type="ECO:0000313" key="2">
    <source>
        <dbReference type="Proteomes" id="UP000188268"/>
    </source>
</evidence>
<organism evidence="1 2">
    <name type="scientific">Corchorus capsularis</name>
    <name type="common">Jute</name>
    <dbReference type="NCBI Taxonomy" id="210143"/>
    <lineage>
        <taxon>Eukaryota</taxon>
        <taxon>Viridiplantae</taxon>
        <taxon>Streptophyta</taxon>
        <taxon>Embryophyta</taxon>
        <taxon>Tracheophyta</taxon>
        <taxon>Spermatophyta</taxon>
        <taxon>Magnoliopsida</taxon>
        <taxon>eudicotyledons</taxon>
        <taxon>Gunneridae</taxon>
        <taxon>Pentapetalae</taxon>
        <taxon>rosids</taxon>
        <taxon>malvids</taxon>
        <taxon>Malvales</taxon>
        <taxon>Malvaceae</taxon>
        <taxon>Grewioideae</taxon>
        <taxon>Apeibeae</taxon>
        <taxon>Corchorus</taxon>
    </lineage>
</organism>
<gene>
    <name evidence="1" type="ORF">CCACVL1_24851</name>
</gene>
<keyword evidence="2" id="KW-1185">Reference proteome</keyword>
<dbReference type="EMBL" id="AWWV01013959">
    <property type="protein sequence ID" value="OMO59408.1"/>
    <property type="molecule type" value="Genomic_DNA"/>
</dbReference>
<comment type="caution">
    <text evidence="1">The sequence shown here is derived from an EMBL/GenBank/DDBJ whole genome shotgun (WGS) entry which is preliminary data.</text>
</comment>
<accession>A0A1R3GMR6</accession>
<sequence length="59" mass="6565">LKDSSYKNGKMLNLEPNVCCDARFGAKRFNCNKMRSNVFGTAQFGAFSNGAGQVNYTHR</sequence>
<protein>
    <submittedName>
        <fullName evidence="1">Uncharacterized protein</fullName>
    </submittedName>
</protein>